<evidence type="ECO:0000256" key="1">
    <source>
        <dbReference type="ARBA" id="ARBA00001947"/>
    </source>
</evidence>
<keyword evidence="8" id="KW-0482">Metalloprotease</keyword>
<comment type="caution">
    <text evidence="10">The sequence shown here is derived from an EMBL/GenBank/DDBJ whole genome shotgun (WGS) entry which is preliminary data.</text>
</comment>
<evidence type="ECO:0000256" key="2">
    <source>
        <dbReference type="ARBA" id="ARBA00006247"/>
    </source>
</evidence>
<dbReference type="RefSeq" id="WP_132083814.1">
    <property type="nucleotide sequence ID" value="NZ_SLUK01000001.1"/>
</dbReference>
<dbReference type="GO" id="GO:0008777">
    <property type="term" value="F:acetylornithine deacetylase activity"/>
    <property type="evidence" value="ECO:0007669"/>
    <property type="project" value="TreeGrafter"/>
</dbReference>
<evidence type="ECO:0000256" key="8">
    <source>
        <dbReference type="ARBA" id="ARBA00023049"/>
    </source>
</evidence>
<feature type="region of interest" description="Disordered" evidence="9">
    <location>
        <begin position="423"/>
        <end position="443"/>
    </location>
</feature>
<dbReference type="GO" id="GO:0016805">
    <property type="term" value="F:dipeptidase activity"/>
    <property type="evidence" value="ECO:0007669"/>
    <property type="project" value="UniProtKB-KW"/>
</dbReference>
<organism evidence="10 11">
    <name type="scientific">Harryflintia acetispora</name>
    <dbReference type="NCBI Taxonomy" id="1849041"/>
    <lineage>
        <taxon>Bacteria</taxon>
        <taxon>Bacillati</taxon>
        <taxon>Bacillota</taxon>
        <taxon>Clostridia</taxon>
        <taxon>Eubacteriales</taxon>
        <taxon>Oscillospiraceae</taxon>
        <taxon>Harryflintia</taxon>
    </lineage>
</organism>
<dbReference type="Gene3D" id="3.30.70.360">
    <property type="match status" value="2"/>
</dbReference>
<comment type="similarity">
    <text evidence="2">Belongs to the peptidase M20A family.</text>
</comment>
<evidence type="ECO:0000256" key="5">
    <source>
        <dbReference type="ARBA" id="ARBA00022801"/>
    </source>
</evidence>
<keyword evidence="7" id="KW-0224">Dipeptidase</keyword>
<dbReference type="GO" id="GO:0008237">
    <property type="term" value="F:metallopeptidase activity"/>
    <property type="evidence" value="ECO:0007669"/>
    <property type="project" value="UniProtKB-KW"/>
</dbReference>
<dbReference type="InterPro" id="IPR050072">
    <property type="entry name" value="Peptidase_M20A"/>
</dbReference>
<dbReference type="InterPro" id="IPR002933">
    <property type="entry name" value="Peptidase_M20"/>
</dbReference>
<reference evidence="10 11" key="1">
    <citation type="submission" date="2019-03" db="EMBL/GenBank/DDBJ databases">
        <title>Genomic Encyclopedia of Type Strains, Phase IV (KMG-IV): sequencing the most valuable type-strain genomes for metagenomic binning, comparative biology and taxonomic classification.</title>
        <authorList>
            <person name="Goeker M."/>
        </authorList>
    </citation>
    <scope>NUCLEOTIDE SEQUENCE [LARGE SCALE GENOMIC DNA]</scope>
    <source>
        <strain evidence="10 11">DSM 100433</strain>
    </source>
</reference>
<proteinExistence type="inferred from homology"/>
<dbReference type="Gene3D" id="3.40.630.10">
    <property type="entry name" value="Zn peptidases"/>
    <property type="match status" value="1"/>
</dbReference>
<gene>
    <name evidence="10" type="ORF">EDD78_101471</name>
</gene>
<keyword evidence="11" id="KW-1185">Reference proteome</keyword>
<keyword evidence="5" id="KW-0378">Hydrolase</keyword>
<keyword evidence="6" id="KW-0862">Zinc</keyword>
<dbReference type="AlphaFoldDB" id="A0A9X8Y9I2"/>
<comment type="cofactor">
    <cofactor evidence="1">
        <name>Zn(2+)</name>
        <dbReference type="ChEBI" id="CHEBI:29105"/>
    </cofactor>
</comment>
<evidence type="ECO:0000313" key="10">
    <source>
        <dbReference type="EMBL" id="TCL45488.1"/>
    </source>
</evidence>
<keyword evidence="3" id="KW-0645">Protease</keyword>
<dbReference type="PANTHER" id="PTHR43808:SF31">
    <property type="entry name" value="N-ACETYL-L-CITRULLINE DEACETYLASE"/>
    <property type="match status" value="1"/>
</dbReference>
<evidence type="ECO:0000256" key="3">
    <source>
        <dbReference type="ARBA" id="ARBA00022670"/>
    </source>
</evidence>
<dbReference type="GO" id="GO:0006526">
    <property type="term" value="P:L-arginine biosynthetic process"/>
    <property type="evidence" value="ECO:0007669"/>
    <property type="project" value="TreeGrafter"/>
</dbReference>
<dbReference type="Pfam" id="PF01546">
    <property type="entry name" value="Peptidase_M20"/>
    <property type="match status" value="1"/>
</dbReference>
<keyword evidence="4" id="KW-0479">Metal-binding</keyword>
<sequence length="469" mass="50285">MLDQKLQEQIDSFVEKNRNQIVETVRALVQIDSLRGEPLPGAPYGAGPRRALDRALAICKEQGLSVADHEGYCGSAVLPGQEGEIALAAHLDIVPVGEGWSVDPFSATLRDGYIVGRGARDNKGAFAADLYAMLCLRELGVPLRHSLRLIMGCNEETGMKDMEYYLSKNKAPDFTLVTDCSFPVCHGEKGGFSGDIIFPKPARVRRAGGGVARNIVPAQASAEVDCQGLDKERILALAGEAEGICAKMEGDTLTVSAEGISFHAAFPEGSKNAIGHLLRFLCGAGLLEGEDFERGRFLADTLEHYYGETLGIACADAQTGKLTCVGGLLFEENDGLHLNLDIRYPVTASGGEIGKKIAAACKEHGCSFVVTKDDAGTYVPAEHPAVQTLCRVYRELTGSERAPYTMGGGTYARKFPNAVAFGPGDPEEKLPYEPGRGDAHQPDESQNIGILLRSIKIYVAAILELDKIL</sequence>
<dbReference type="Proteomes" id="UP000294682">
    <property type="component" value="Unassembled WGS sequence"/>
</dbReference>
<evidence type="ECO:0000256" key="7">
    <source>
        <dbReference type="ARBA" id="ARBA00022997"/>
    </source>
</evidence>
<name>A0A9X8Y9I2_9FIRM</name>
<dbReference type="SUPFAM" id="SSF53187">
    <property type="entry name" value="Zn-dependent exopeptidases"/>
    <property type="match status" value="1"/>
</dbReference>
<protein>
    <submittedName>
        <fullName evidence="10">Succinyl-diaminopimelate desuccinylase</fullName>
    </submittedName>
</protein>
<dbReference type="GO" id="GO:0008270">
    <property type="term" value="F:zinc ion binding"/>
    <property type="evidence" value="ECO:0007669"/>
    <property type="project" value="InterPro"/>
</dbReference>
<evidence type="ECO:0000256" key="9">
    <source>
        <dbReference type="SAM" id="MobiDB-lite"/>
    </source>
</evidence>
<evidence type="ECO:0000256" key="6">
    <source>
        <dbReference type="ARBA" id="ARBA00022833"/>
    </source>
</evidence>
<dbReference type="InterPro" id="IPR036264">
    <property type="entry name" value="Bact_exopeptidase_dim_dom"/>
</dbReference>
<dbReference type="SUPFAM" id="SSF55031">
    <property type="entry name" value="Bacterial exopeptidase dimerisation domain"/>
    <property type="match status" value="1"/>
</dbReference>
<dbReference type="EMBL" id="SLUK01000001">
    <property type="protein sequence ID" value="TCL45488.1"/>
    <property type="molecule type" value="Genomic_DNA"/>
</dbReference>
<dbReference type="GO" id="GO:0006508">
    <property type="term" value="P:proteolysis"/>
    <property type="evidence" value="ECO:0007669"/>
    <property type="project" value="UniProtKB-KW"/>
</dbReference>
<dbReference type="InterPro" id="IPR010964">
    <property type="entry name" value="M20A_pepV-rel"/>
</dbReference>
<dbReference type="NCBIfam" id="TIGR01887">
    <property type="entry name" value="dipeptidaselike"/>
    <property type="match status" value="1"/>
</dbReference>
<dbReference type="PANTHER" id="PTHR43808">
    <property type="entry name" value="ACETYLORNITHINE DEACETYLASE"/>
    <property type="match status" value="1"/>
</dbReference>
<evidence type="ECO:0000313" key="11">
    <source>
        <dbReference type="Proteomes" id="UP000294682"/>
    </source>
</evidence>
<evidence type="ECO:0000256" key="4">
    <source>
        <dbReference type="ARBA" id="ARBA00022723"/>
    </source>
</evidence>
<accession>A0A9X8Y9I2</accession>
<feature type="compositionally biased region" description="Basic and acidic residues" evidence="9">
    <location>
        <begin position="426"/>
        <end position="443"/>
    </location>
</feature>